<keyword evidence="2" id="KW-1185">Reference proteome</keyword>
<organism evidence="1 2">
    <name type="scientific">Paenibacillus sepulcri</name>
    <dbReference type="NCBI Taxonomy" id="359917"/>
    <lineage>
        <taxon>Bacteria</taxon>
        <taxon>Bacillati</taxon>
        <taxon>Bacillota</taxon>
        <taxon>Bacilli</taxon>
        <taxon>Bacillales</taxon>
        <taxon>Paenibacillaceae</taxon>
        <taxon>Paenibacillus</taxon>
    </lineage>
</organism>
<dbReference type="Proteomes" id="UP001519887">
    <property type="component" value="Unassembled WGS sequence"/>
</dbReference>
<reference evidence="1 2" key="1">
    <citation type="submission" date="2021-07" db="EMBL/GenBank/DDBJ databases">
        <title>Paenibacillus radiodurans sp. nov., isolated from the southeastern edge of Tengger Desert.</title>
        <authorList>
            <person name="Zhang G."/>
        </authorList>
    </citation>
    <scope>NUCLEOTIDE SEQUENCE [LARGE SCALE GENOMIC DNA]</scope>
    <source>
        <strain evidence="1 2">CCM 7311</strain>
    </source>
</reference>
<name>A0ABS7CMW2_9BACL</name>
<accession>A0ABS7CMW2</accession>
<dbReference type="EMBL" id="JAHZIK010003729">
    <property type="protein sequence ID" value="MBW7462246.1"/>
    <property type="molecule type" value="Genomic_DNA"/>
</dbReference>
<protein>
    <submittedName>
        <fullName evidence="1">Uncharacterized protein</fullName>
    </submittedName>
</protein>
<sequence>MKACGYMELMATASGDGLFRWLISPDLVLTQSAKEFAEPIAVSPDGDIYVSAYVPAAVRWELEMVWERKVVDVITIYRVNEKAALKAMERRFTCADVIAMLERAADQPL</sequence>
<evidence type="ECO:0000313" key="2">
    <source>
        <dbReference type="Proteomes" id="UP001519887"/>
    </source>
</evidence>
<gene>
    <name evidence="1" type="ORF">K0U00_50165</name>
</gene>
<evidence type="ECO:0000313" key="1">
    <source>
        <dbReference type="EMBL" id="MBW7462246.1"/>
    </source>
</evidence>
<comment type="caution">
    <text evidence="1">The sequence shown here is derived from an EMBL/GenBank/DDBJ whole genome shotgun (WGS) entry which is preliminary data.</text>
</comment>
<proteinExistence type="predicted"/>
<feature type="non-terminal residue" evidence="1">
    <location>
        <position position="109"/>
    </location>
</feature>